<evidence type="ECO:0000313" key="1">
    <source>
        <dbReference type="EMBL" id="OAD68516.1"/>
    </source>
</evidence>
<dbReference type="AlphaFoldDB" id="A0A167KNP1"/>
<proteinExistence type="predicted"/>
<sequence length="102" mass="11732">MFWLTSPSIHCFRLSDNLKLIVLRMLPVVLNKDSTISVAQFEKKIILMTVSSRMTTVLVNKLSIIIGLKCLGDTFGLGCRYFFRFIAPGRRWFCDHTRGSFI</sequence>
<keyword evidence="2" id="KW-1185">Reference proteome</keyword>
<dbReference type="RefSeq" id="XP_018286556.1">
    <property type="nucleotide sequence ID" value="XM_018437048.1"/>
</dbReference>
<dbReference type="Proteomes" id="UP000077315">
    <property type="component" value="Unassembled WGS sequence"/>
</dbReference>
<dbReference type="EMBL" id="KV440995">
    <property type="protein sequence ID" value="OAD68516.1"/>
    <property type="molecule type" value="Genomic_DNA"/>
</dbReference>
<name>A0A167KNP1_PHYB8</name>
<evidence type="ECO:0000313" key="2">
    <source>
        <dbReference type="Proteomes" id="UP000077315"/>
    </source>
</evidence>
<reference evidence="2" key="1">
    <citation type="submission" date="2015-06" db="EMBL/GenBank/DDBJ databases">
        <title>Expansion of signal transduction pathways in fungi by whole-genome duplication.</title>
        <authorList>
            <consortium name="DOE Joint Genome Institute"/>
            <person name="Corrochano L.M."/>
            <person name="Kuo A."/>
            <person name="Marcet-Houben M."/>
            <person name="Polaino S."/>
            <person name="Salamov A."/>
            <person name="Villalobos J.M."/>
            <person name="Alvarez M.I."/>
            <person name="Avalos J."/>
            <person name="Benito E.P."/>
            <person name="Benoit I."/>
            <person name="Burger G."/>
            <person name="Camino L.P."/>
            <person name="Canovas D."/>
            <person name="Cerda-Olmedo E."/>
            <person name="Cheng J.-F."/>
            <person name="Dominguez A."/>
            <person name="Elias M."/>
            <person name="Eslava A.P."/>
            <person name="Glaser F."/>
            <person name="Grimwood J."/>
            <person name="Gutierrez G."/>
            <person name="Heitman J."/>
            <person name="Henrissat B."/>
            <person name="Iturriaga E.A."/>
            <person name="Lang B.F."/>
            <person name="Lavin J.L."/>
            <person name="Lee S."/>
            <person name="Li W."/>
            <person name="Lindquist E."/>
            <person name="Lopez-Garcia S."/>
            <person name="Luque E.M."/>
            <person name="Marcos A.T."/>
            <person name="Martin J."/>
            <person name="McCluskey K."/>
            <person name="Medina H.R."/>
            <person name="Miralles-Duran A."/>
            <person name="Miyazaki A."/>
            <person name="Munoz-Torres E."/>
            <person name="Oguiza J.A."/>
            <person name="Ohm R."/>
            <person name="Olmedo M."/>
            <person name="Orejas M."/>
            <person name="Ortiz-Castellanos L."/>
            <person name="Pisabarro A.G."/>
            <person name="Rodriguez-Romero J."/>
            <person name="Ruiz-Herrera J."/>
            <person name="Ruiz-Vazquez R."/>
            <person name="Sanz C."/>
            <person name="Schackwitz W."/>
            <person name="Schmutz J."/>
            <person name="Shahriari M."/>
            <person name="Shelest E."/>
            <person name="Silva-Franco F."/>
            <person name="Soanes D."/>
            <person name="Syed K."/>
            <person name="Tagua V.G."/>
            <person name="Talbot N.J."/>
            <person name="Thon M."/>
            <person name="De vries R.P."/>
            <person name="Wiebenga A."/>
            <person name="Yadav J.S."/>
            <person name="Braun E.L."/>
            <person name="Baker S."/>
            <person name="Garre V."/>
            <person name="Horwitz B."/>
            <person name="Torres-Martinez S."/>
            <person name="Idnurm A."/>
            <person name="Herrera-Estrella A."/>
            <person name="Gabaldon T."/>
            <person name="Grigoriev I.V."/>
        </authorList>
    </citation>
    <scope>NUCLEOTIDE SEQUENCE [LARGE SCALE GENOMIC DNA]</scope>
    <source>
        <strain evidence="2">NRRL 1555(-)</strain>
    </source>
</reference>
<accession>A0A167KNP1</accession>
<dbReference type="GeneID" id="28997954"/>
<dbReference type="InParanoid" id="A0A167KNP1"/>
<protein>
    <submittedName>
        <fullName evidence="1">Uncharacterized protein</fullName>
    </submittedName>
</protein>
<organism evidence="1 2">
    <name type="scientific">Phycomyces blakesleeanus (strain ATCC 8743b / DSM 1359 / FGSC 10004 / NBRC 33097 / NRRL 1555)</name>
    <dbReference type="NCBI Taxonomy" id="763407"/>
    <lineage>
        <taxon>Eukaryota</taxon>
        <taxon>Fungi</taxon>
        <taxon>Fungi incertae sedis</taxon>
        <taxon>Mucoromycota</taxon>
        <taxon>Mucoromycotina</taxon>
        <taxon>Mucoromycetes</taxon>
        <taxon>Mucorales</taxon>
        <taxon>Phycomycetaceae</taxon>
        <taxon>Phycomyces</taxon>
    </lineage>
</organism>
<gene>
    <name evidence="1" type="ORF">PHYBLDRAFT_173506</name>
</gene>
<dbReference type="VEuPathDB" id="FungiDB:PHYBLDRAFT_173506"/>